<dbReference type="InterPro" id="IPR020054">
    <property type="entry name" value="Prot_inh_SSI_I16_CS"/>
</dbReference>
<dbReference type="InterPro" id="IPR000691">
    <property type="entry name" value="Prot_inh_I16_SSI"/>
</dbReference>
<keyword evidence="9" id="KW-0732">Signal</keyword>
<name>A0A7W7W3S8_9ACTN</name>
<feature type="domain" description="Subtilisin inhibitor" evidence="10">
    <location>
        <begin position="32"/>
        <end position="113"/>
    </location>
</feature>
<dbReference type="Pfam" id="PF00720">
    <property type="entry name" value="SSI"/>
    <property type="match status" value="1"/>
</dbReference>
<dbReference type="SUPFAM" id="SSF55399">
    <property type="entry name" value="Subtilisin inhibitor"/>
    <property type="match status" value="1"/>
</dbReference>
<dbReference type="PRINTS" id="PR00294">
    <property type="entry name" value="SSBTLNINHBTR"/>
</dbReference>
<evidence type="ECO:0000256" key="1">
    <source>
        <dbReference type="ARBA" id="ARBA00004613"/>
    </source>
</evidence>
<evidence type="ECO:0000256" key="6">
    <source>
        <dbReference type="ARBA" id="ARBA00022900"/>
    </source>
</evidence>
<evidence type="ECO:0000313" key="11">
    <source>
        <dbReference type="EMBL" id="MBB4932114.1"/>
    </source>
</evidence>
<keyword evidence="12" id="KW-1185">Reference proteome</keyword>
<comment type="caution">
    <text evidence="11">The sequence shown here is derived from an EMBL/GenBank/DDBJ whole genome shotgun (WGS) entry which is preliminary data.</text>
</comment>
<proteinExistence type="inferred from homology"/>
<feature type="chain" id="PRO_5030842146" description="Subtilisin inhibitor domain-containing protein" evidence="9">
    <location>
        <begin position="25"/>
        <end position="135"/>
    </location>
</feature>
<dbReference type="PROSITE" id="PS00999">
    <property type="entry name" value="SSI"/>
    <property type="match status" value="1"/>
</dbReference>
<feature type="signal peptide" evidence="9">
    <location>
        <begin position="1"/>
        <end position="24"/>
    </location>
</feature>
<comment type="subcellular location">
    <subcellularLocation>
        <location evidence="1">Secreted</location>
    </subcellularLocation>
</comment>
<evidence type="ECO:0000256" key="3">
    <source>
        <dbReference type="ARBA" id="ARBA00011738"/>
    </source>
</evidence>
<evidence type="ECO:0000256" key="7">
    <source>
        <dbReference type="ARBA" id="ARBA00023157"/>
    </source>
</evidence>
<gene>
    <name evidence="11" type="ORF">F4561_002934</name>
</gene>
<comment type="subunit">
    <text evidence="3">Homodimer.</text>
</comment>
<organism evidence="11 12">
    <name type="scientific">Lipingzhangella halophila</name>
    <dbReference type="NCBI Taxonomy" id="1783352"/>
    <lineage>
        <taxon>Bacteria</taxon>
        <taxon>Bacillati</taxon>
        <taxon>Actinomycetota</taxon>
        <taxon>Actinomycetes</taxon>
        <taxon>Streptosporangiales</taxon>
        <taxon>Nocardiopsidaceae</taxon>
        <taxon>Lipingzhangella</taxon>
    </lineage>
</organism>
<reference evidence="11 12" key="1">
    <citation type="submission" date="2020-08" db="EMBL/GenBank/DDBJ databases">
        <title>Sequencing the genomes of 1000 actinobacteria strains.</title>
        <authorList>
            <person name="Klenk H.-P."/>
        </authorList>
    </citation>
    <scope>NUCLEOTIDE SEQUENCE [LARGE SCALE GENOMIC DNA]</scope>
    <source>
        <strain evidence="11 12">DSM 102030</strain>
    </source>
</reference>
<evidence type="ECO:0000256" key="8">
    <source>
        <dbReference type="RuleBase" id="RU003471"/>
    </source>
</evidence>
<keyword evidence="7" id="KW-1015">Disulfide bond</keyword>
<dbReference type="Gene3D" id="3.30.350.10">
    <property type="entry name" value="Subtilisin inhibitor-like"/>
    <property type="match status" value="1"/>
</dbReference>
<protein>
    <recommendedName>
        <fullName evidence="10">Subtilisin inhibitor domain-containing protein</fullName>
    </recommendedName>
</protein>
<evidence type="ECO:0000256" key="5">
    <source>
        <dbReference type="ARBA" id="ARBA00022690"/>
    </source>
</evidence>
<comment type="similarity">
    <text evidence="2 8">Belongs to the protease inhibitor I16 (SSI) family.</text>
</comment>
<dbReference type="GO" id="GO:0005576">
    <property type="term" value="C:extracellular region"/>
    <property type="evidence" value="ECO:0007669"/>
    <property type="project" value="UniProtKB-SubCell"/>
</dbReference>
<evidence type="ECO:0000256" key="9">
    <source>
        <dbReference type="SAM" id="SignalP"/>
    </source>
</evidence>
<dbReference type="InterPro" id="IPR023549">
    <property type="entry name" value="Subtilisin_inhibitor"/>
</dbReference>
<dbReference type="RefSeq" id="WP_184579327.1">
    <property type="nucleotide sequence ID" value="NZ_JACHJT010000001.1"/>
</dbReference>
<dbReference type="EMBL" id="JACHJT010000001">
    <property type="protein sequence ID" value="MBB4932114.1"/>
    <property type="molecule type" value="Genomic_DNA"/>
</dbReference>
<dbReference type="Proteomes" id="UP000523007">
    <property type="component" value="Unassembled WGS sequence"/>
</dbReference>
<evidence type="ECO:0000256" key="2">
    <source>
        <dbReference type="ARBA" id="ARBA00010472"/>
    </source>
</evidence>
<accession>A0A7W7W3S8</accession>
<evidence type="ECO:0000313" key="12">
    <source>
        <dbReference type="Proteomes" id="UP000523007"/>
    </source>
</evidence>
<dbReference type="InterPro" id="IPR036819">
    <property type="entry name" value="Subtilisin_inhibitor-like_sf"/>
</dbReference>
<keyword evidence="4" id="KW-0964">Secreted</keyword>
<dbReference type="GO" id="GO:0004867">
    <property type="term" value="F:serine-type endopeptidase inhibitor activity"/>
    <property type="evidence" value="ECO:0007669"/>
    <property type="project" value="UniProtKB-KW"/>
</dbReference>
<sequence length="135" mass="14320">MSVLRPVLVAVSAGLLLVAPAAHAQQAPRAALHLAVEAHGGTNPVEATLTCAPNGGSHPRSEMACEALRQAHGHLAELPSMAEPCTMEYRPTRAEATGHWLGEPVRFRHTYDNPCLAARESGGVLDLYPRVEVST</sequence>
<keyword evidence="5 8" id="KW-0646">Protease inhibitor</keyword>
<evidence type="ECO:0000259" key="10">
    <source>
        <dbReference type="Pfam" id="PF00720"/>
    </source>
</evidence>
<dbReference type="AlphaFoldDB" id="A0A7W7W3S8"/>
<keyword evidence="6 8" id="KW-0722">Serine protease inhibitor</keyword>
<evidence type="ECO:0000256" key="4">
    <source>
        <dbReference type="ARBA" id="ARBA00022525"/>
    </source>
</evidence>